<reference evidence="2 3" key="1">
    <citation type="submission" date="2016-10" db="EMBL/GenBank/DDBJ databases">
        <authorList>
            <person name="de Groot N.N."/>
        </authorList>
    </citation>
    <scope>NUCLEOTIDE SEQUENCE [LARGE SCALE GENOMIC DNA]</scope>
    <source>
        <strain evidence="2 3">DSM 19938</strain>
    </source>
</reference>
<dbReference type="AlphaFoldDB" id="A0A1H6T3M9"/>
<dbReference type="InterPro" id="IPR016040">
    <property type="entry name" value="NAD(P)-bd_dom"/>
</dbReference>
<sequence>MDQNIKIAVLGGGGRTGKYLVSYLLSKGYHLKILLRNIPETDTVLTDEFSLTLNNPRVEIVKGDAVVYKDIQKLLSGCQAVISTIGQRPGEPMVASTATEHVLRAMQEFDIQRYILVAGVNVDTPFDNKSEKTRAATNWMKQNFPAIHDDRAKAYDLLVKNQLDWTLVRLPMIEYTGENFPTDSNTKDCLGQQISTADIAFFLEEQLTDKKYIRKAPFLYNLKH</sequence>
<dbReference type="EMBL" id="FNXY01000003">
    <property type="protein sequence ID" value="SEI70880.1"/>
    <property type="molecule type" value="Genomic_DNA"/>
</dbReference>
<evidence type="ECO:0000259" key="1">
    <source>
        <dbReference type="Pfam" id="PF13460"/>
    </source>
</evidence>
<dbReference type="GO" id="GO:0004074">
    <property type="term" value="F:biliverdin reductase [NAD(P)H] activity"/>
    <property type="evidence" value="ECO:0007669"/>
    <property type="project" value="TreeGrafter"/>
</dbReference>
<dbReference type="PANTHER" id="PTHR43355:SF2">
    <property type="entry name" value="FLAVIN REDUCTASE (NADPH)"/>
    <property type="match status" value="1"/>
</dbReference>
<dbReference type="InterPro" id="IPR051606">
    <property type="entry name" value="Polyketide_Oxido-like"/>
</dbReference>
<evidence type="ECO:0000313" key="3">
    <source>
        <dbReference type="Proteomes" id="UP000199532"/>
    </source>
</evidence>
<evidence type="ECO:0000313" key="2">
    <source>
        <dbReference type="EMBL" id="SEI70880.1"/>
    </source>
</evidence>
<dbReference type="Pfam" id="PF13460">
    <property type="entry name" value="NAD_binding_10"/>
    <property type="match status" value="1"/>
</dbReference>
<dbReference type="STRING" id="408657.SAMN04487995_1812"/>
<keyword evidence="3" id="KW-1185">Reference proteome</keyword>
<feature type="domain" description="NAD(P)-binding" evidence="1">
    <location>
        <begin position="11"/>
        <end position="209"/>
    </location>
</feature>
<protein>
    <submittedName>
        <fullName evidence="2">Putative NADH-flavin reductase</fullName>
    </submittedName>
</protein>
<dbReference type="RefSeq" id="WP_090334844.1">
    <property type="nucleotide sequence ID" value="NZ_FNXY01000003.1"/>
</dbReference>
<gene>
    <name evidence="2" type="ORF">SAMN04487995_1812</name>
</gene>
<proteinExistence type="predicted"/>
<dbReference type="InterPro" id="IPR036291">
    <property type="entry name" value="NAD(P)-bd_dom_sf"/>
</dbReference>
<dbReference type="SUPFAM" id="SSF51735">
    <property type="entry name" value="NAD(P)-binding Rossmann-fold domains"/>
    <property type="match status" value="1"/>
</dbReference>
<accession>A0A1H6T3M9</accession>
<organism evidence="2 3">
    <name type="scientific">Dyadobacter koreensis</name>
    <dbReference type="NCBI Taxonomy" id="408657"/>
    <lineage>
        <taxon>Bacteria</taxon>
        <taxon>Pseudomonadati</taxon>
        <taxon>Bacteroidota</taxon>
        <taxon>Cytophagia</taxon>
        <taxon>Cytophagales</taxon>
        <taxon>Spirosomataceae</taxon>
        <taxon>Dyadobacter</taxon>
    </lineage>
</organism>
<dbReference type="OrthoDB" id="9790734at2"/>
<dbReference type="Proteomes" id="UP000199532">
    <property type="component" value="Unassembled WGS sequence"/>
</dbReference>
<dbReference type="PANTHER" id="PTHR43355">
    <property type="entry name" value="FLAVIN REDUCTASE (NADPH)"/>
    <property type="match status" value="1"/>
</dbReference>
<name>A0A1H6T3M9_9BACT</name>
<dbReference type="Gene3D" id="3.40.50.720">
    <property type="entry name" value="NAD(P)-binding Rossmann-like Domain"/>
    <property type="match status" value="1"/>
</dbReference>
<dbReference type="GO" id="GO:0042602">
    <property type="term" value="F:riboflavin reductase (NADPH) activity"/>
    <property type="evidence" value="ECO:0007669"/>
    <property type="project" value="TreeGrafter"/>
</dbReference>